<dbReference type="OrthoDB" id="3745836at2759"/>
<organism evidence="2 3">
    <name type="scientific">Curvularia clavata</name>
    <dbReference type="NCBI Taxonomy" id="95742"/>
    <lineage>
        <taxon>Eukaryota</taxon>
        <taxon>Fungi</taxon>
        <taxon>Dikarya</taxon>
        <taxon>Ascomycota</taxon>
        <taxon>Pezizomycotina</taxon>
        <taxon>Dothideomycetes</taxon>
        <taxon>Pleosporomycetidae</taxon>
        <taxon>Pleosporales</taxon>
        <taxon>Pleosporineae</taxon>
        <taxon>Pleosporaceae</taxon>
        <taxon>Curvularia</taxon>
    </lineage>
</organism>
<dbReference type="AlphaFoldDB" id="A0A9Q8ZAW8"/>
<evidence type="ECO:0000256" key="1">
    <source>
        <dbReference type="SAM" id="MobiDB-lite"/>
    </source>
</evidence>
<accession>A0A9Q8ZAW8</accession>
<name>A0A9Q8ZAW8_CURCL</name>
<sequence>MSASPPAPNLSTPKLYTSSAIKSNPYLSAQITQLVNSAFYRSKVSSPGVESKWDNTRPRFESPDALHAMLSDERSVMAVIFDDSSSSPATSATESGEEEEGGEDDEDDDERLVVACAAAIPWAGGWHREGASTERGWEIKTICVHGDAKYLRKGLAVQLLGFLEEYLVRLERKALAVKGGEGGNAEGKVTLWILAADCINGVYWRKRGFEEVRRSTEGSGVWGCRTEFDMVVLKKEVRF</sequence>
<feature type="compositionally biased region" description="Low complexity" evidence="1">
    <location>
        <begin position="83"/>
        <end position="94"/>
    </location>
</feature>
<proteinExistence type="predicted"/>
<protein>
    <submittedName>
        <fullName evidence="2">Uncharacterized protein</fullName>
    </submittedName>
</protein>
<feature type="region of interest" description="Disordered" evidence="1">
    <location>
        <begin position="83"/>
        <end position="108"/>
    </location>
</feature>
<dbReference type="EMBL" id="CP089277">
    <property type="protein sequence ID" value="USP78856.1"/>
    <property type="molecule type" value="Genomic_DNA"/>
</dbReference>
<dbReference type="InterPro" id="IPR016181">
    <property type="entry name" value="Acyl_CoA_acyltransferase"/>
</dbReference>
<dbReference type="SUPFAM" id="SSF55729">
    <property type="entry name" value="Acyl-CoA N-acyltransferases (Nat)"/>
    <property type="match status" value="1"/>
</dbReference>
<gene>
    <name evidence="2" type="ORF">yc1106_06130</name>
</gene>
<keyword evidence="3" id="KW-1185">Reference proteome</keyword>
<dbReference type="Gene3D" id="3.40.630.30">
    <property type="match status" value="1"/>
</dbReference>
<feature type="compositionally biased region" description="Acidic residues" evidence="1">
    <location>
        <begin position="95"/>
        <end position="108"/>
    </location>
</feature>
<reference evidence="2" key="1">
    <citation type="submission" date="2021-12" db="EMBL/GenBank/DDBJ databases">
        <title>Curvularia clavata genome.</title>
        <authorList>
            <person name="Cao Y."/>
        </authorList>
    </citation>
    <scope>NUCLEOTIDE SEQUENCE</scope>
    <source>
        <strain evidence="2">Yc1106</strain>
    </source>
</reference>
<evidence type="ECO:0000313" key="2">
    <source>
        <dbReference type="EMBL" id="USP78856.1"/>
    </source>
</evidence>
<dbReference type="Proteomes" id="UP001056012">
    <property type="component" value="Chromosome 4"/>
</dbReference>
<dbReference type="VEuPathDB" id="FungiDB:yc1106_06130"/>
<evidence type="ECO:0000313" key="3">
    <source>
        <dbReference type="Proteomes" id="UP001056012"/>
    </source>
</evidence>